<name>A0A6N7Z106_9PSEU</name>
<dbReference type="OrthoDB" id="128186at2"/>
<reference evidence="6 7" key="1">
    <citation type="submission" date="2019-11" db="EMBL/GenBank/DDBJ databases">
        <title>Draft genome of Amycolatopsis RM579.</title>
        <authorList>
            <person name="Duangmal K."/>
            <person name="Mingma R."/>
        </authorList>
    </citation>
    <scope>NUCLEOTIDE SEQUENCE [LARGE SCALE GENOMIC DNA]</scope>
    <source>
        <strain evidence="6 7">RM579</strain>
    </source>
</reference>
<dbReference type="InterPro" id="IPR029058">
    <property type="entry name" value="AB_hydrolase_fold"/>
</dbReference>
<gene>
    <name evidence="6" type="ORF">GKO32_29060</name>
</gene>
<organism evidence="6 7">
    <name type="scientific">Amycolatopsis pithecellobii</name>
    <dbReference type="NCBI Taxonomy" id="664692"/>
    <lineage>
        <taxon>Bacteria</taxon>
        <taxon>Bacillati</taxon>
        <taxon>Actinomycetota</taxon>
        <taxon>Actinomycetes</taxon>
        <taxon>Pseudonocardiales</taxon>
        <taxon>Pseudonocardiaceae</taxon>
        <taxon>Amycolatopsis</taxon>
    </lineage>
</organism>
<comment type="caution">
    <text evidence="6">The sequence shown here is derived from an EMBL/GenBank/DDBJ whole genome shotgun (WGS) entry which is preliminary data.</text>
</comment>
<feature type="active site" evidence="3">
    <location>
        <position position="142"/>
    </location>
</feature>
<keyword evidence="2 6" id="KW-0378">Hydrolase</keyword>
<evidence type="ECO:0000256" key="3">
    <source>
        <dbReference type="PROSITE-ProRule" id="PRU10038"/>
    </source>
</evidence>
<dbReference type="PANTHER" id="PTHR48081:SF30">
    <property type="entry name" value="ACETYL-HYDROLASE LIPR-RELATED"/>
    <property type="match status" value="1"/>
</dbReference>
<dbReference type="PANTHER" id="PTHR48081">
    <property type="entry name" value="AB HYDROLASE SUPERFAMILY PROTEIN C4A8.06C"/>
    <property type="match status" value="1"/>
</dbReference>
<dbReference type="Pfam" id="PF07859">
    <property type="entry name" value="Abhydrolase_3"/>
    <property type="match status" value="1"/>
</dbReference>
<evidence type="ECO:0000313" key="6">
    <source>
        <dbReference type="EMBL" id="MTD57998.1"/>
    </source>
</evidence>
<dbReference type="InterPro" id="IPR013094">
    <property type="entry name" value="AB_hydrolase_3"/>
</dbReference>
<evidence type="ECO:0000313" key="7">
    <source>
        <dbReference type="Proteomes" id="UP000440096"/>
    </source>
</evidence>
<accession>A0A6N7Z106</accession>
<dbReference type="GO" id="GO:0004806">
    <property type="term" value="F:triacylglycerol lipase activity"/>
    <property type="evidence" value="ECO:0007669"/>
    <property type="project" value="TreeGrafter"/>
</dbReference>
<dbReference type="RefSeq" id="WP_154760104.1">
    <property type="nucleotide sequence ID" value="NZ_WMBA01000058.1"/>
</dbReference>
<feature type="region of interest" description="Disordered" evidence="4">
    <location>
        <begin position="1"/>
        <end position="20"/>
    </location>
</feature>
<evidence type="ECO:0000256" key="1">
    <source>
        <dbReference type="ARBA" id="ARBA00010515"/>
    </source>
</evidence>
<keyword evidence="7" id="KW-1185">Reference proteome</keyword>
<dbReference type="Gene3D" id="3.40.50.1820">
    <property type="entry name" value="alpha/beta hydrolase"/>
    <property type="match status" value="1"/>
</dbReference>
<dbReference type="EMBL" id="WMBA01000058">
    <property type="protein sequence ID" value="MTD57998.1"/>
    <property type="molecule type" value="Genomic_DNA"/>
</dbReference>
<evidence type="ECO:0000256" key="4">
    <source>
        <dbReference type="SAM" id="MobiDB-lite"/>
    </source>
</evidence>
<dbReference type="Proteomes" id="UP000440096">
    <property type="component" value="Unassembled WGS sequence"/>
</dbReference>
<dbReference type="InterPro" id="IPR033140">
    <property type="entry name" value="Lipase_GDXG_put_SER_AS"/>
</dbReference>
<dbReference type="PROSITE" id="PS01174">
    <property type="entry name" value="LIPASE_GDXG_SER"/>
    <property type="match status" value="1"/>
</dbReference>
<comment type="similarity">
    <text evidence="1">Belongs to the 'GDXG' lipolytic enzyme family.</text>
</comment>
<proteinExistence type="inferred from homology"/>
<dbReference type="AlphaFoldDB" id="A0A6N7Z106"/>
<feature type="domain" description="Alpha/beta hydrolase fold-3" evidence="5">
    <location>
        <begin position="69"/>
        <end position="270"/>
    </location>
</feature>
<evidence type="ECO:0000256" key="2">
    <source>
        <dbReference type="ARBA" id="ARBA00022801"/>
    </source>
</evidence>
<dbReference type="SUPFAM" id="SSF53474">
    <property type="entry name" value="alpha/beta-Hydrolases"/>
    <property type="match status" value="1"/>
</dbReference>
<evidence type="ECO:0000259" key="5">
    <source>
        <dbReference type="Pfam" id="PF07859"/>
    </source>
</evidence>
<protein>
    <submittedName>
        <fullName evidence="6">Alpha/beta hydrolase fold domain-containing protein</fullName>
    </submittedName>
</protein>
<dbReference type="InterPro" id="IPR050300">
    <property type="entry name" value="GDXG_lipolytic_enzyme"/>
</dbReference>
<sequence>MSKEQRAKVDAMMREPRPASRSVDEWRAGFMSLQSRNLVPEGVRTSEATLGDRRALLIEPSEAVRPGTILYFHGGGYVLGAPETSLSITANLVVRSAIRSLSLDYRLAPENPFPAAVDDCVNAYRTLLDSEDSGPVALAGDSAGGGLAVATALVARDLGLPVPAAITTFSAGLDLTLTGASMETKAGIDPLFTKERLQPFLDLYCAGQDLKTPLLSPALFADLAGFPPVLLQSGANEVLLDDATRFAARALDAGVEVILDVTADVPHVFQAFAGILDEADNALARAALFLAQHLDTDPALVAARTSTNPSEVTVR</sequence>